<feature type="region of interest" description="Disordered" evidence="1">
    <location>
        <begin position="56"/>
        <end position="80"/>
    </location>
</feature>
<proteinExistence type="predicted"/>
<dbReference type="InParanoid" id="C1GCN8"/>
<feature type="region of interest" description="Disordered" evidence="1">
    <location>
        <begin position="93"/>
        <end position="114"/>
    </location>
</feature>
<dbReference type="GeneID" id="22583810"/>
<feature type="domain" description="Multiple myeloma tumor-associated protein 2-like N-terminal" evidence="2">
    <location>
        <begin position="11"/>
        <end position="96"/>
    </location>
</feature>
<dbReference type="VEuPathDB" id="FungiDB:PADG_04760"/>
<dbReference type="AlphaFoldDB" id="C1GCN8"/>
<reference evidence="3 4" key="1">
    <citation type="journal article" date="2011" name="PLoS Genet.">
        <title>Comparative genomic analysis of human fungal pathogens causing paracoccidioidomycosis.</title>
        <authorList>
            <person name="Desjardins C.A."/>
            <person name="Champion M.D."/>
            <person name="Holder J.W."/>
            <person name="Muszewska A."/>
            <person name="Goldberg J."/>
            <person name="Bailao A.M."/>
            <person name="Brigido M.M."/>
            <person name="Ferreira M.E."/>
            <person name="Garcia A.M."/>
            <person name="Grynberg M."/>
            <person name="Gujja S."/>
            <person name="Heiman D.I."/>
            <person name="Henn M.R."/>
            <person name="Kodira C.D."/>
            <person name="Leon-Narvaez H."/>
            <person name="Longo L.V."/>
            <person name="Ma L.J."/>
            <person name="Malavazi I."/>
            <person name="Matsuo A.L."/>
            <person name="Morais F.V."/>
            <person name="Pereira M."/>
            <person name="Rodriguez-Brito S."/>
            <person name="Sakthikumar S."/>
            <person name="Salem-Izacc S.M."/>
            <person name="Sykes S.M."/>
            <person name="Teixeira M.M."/>
            <person name="Vallejo M.C."/>
            <person name="Walter M.E."/>
            <person name="Yandava C."/>
            <person name="Young S."/>
            <person name="Zeng Q."/>
            <person name="Zucker J."/>
            <person name="Felipe M.S."/>
            <person name="Goldman G.H."/>
            <person name="Haas B.J."/>
            <person name="McEwen J.G."/>
            <person name="Nino-Vega G."/>
            <person name="Puccia R."/>
            <person name="San-Blas G."/>
            <person name="Soares C.M."/>
            <person name="Birren B.W."/>
            <person name="Cuomo C.A."/>
        </authorList>
    </citation>
    <scope>NUCLEOTIDE SEQUENCE [LARGE SCALE GENOMIC DNA]</scope>
    <source>
        <strain evidence="3 4">Pb18</strain>
    </source>
</reference>
<dbReference type="eggNOG" id="KOG4520">
    <property type="taxonomic scope" value="Eukaryota"/>
</dbReference>
<dbReference type="RefSeq" id="XP_010760364.1">
    <property type="nucleotide sequence ID" value="XM_010762062.1"/>
</dbReference>
<dbReference type="InterPro" id="IPR019315">
    <property type="entry name" value="MMTA2_N"/>
</dbReference>
<dbReference type="EMBL" id="KN275961">
    <property type="protein sequence ID" value="EEH48681.1"/>
    <property type="molecule type" value="Genomic_DNA"/>
</dbReference>
<dbReference type="PANTHER" id="PTHR14580">
    <property type="entry name" value="MULTIPLE MYELOMA TUMOR-ASSOCIATED PROTEIN 2 FAMILY MEMBER"/>
    <property type="match status" value="1"/>
</dbReference>
<name>C1GCN8_PARBD</name>
<evidence type="ECO:0000259" key="2">
    <source>
        <dbReference type="Pfam" id="PF10159"/>
    </source>
</evidence>
<dbReference type="PANTHER" id="PTHR14580:SF0">
    <property type="entry name" value="MULTIPLE MYELOMA TUMOR-ASSOCIATED PROTEIN 2"/>
    <property type="match status" value="1"/>
</dbReference>
<sequence>MDLVASIRKEGSRGGRDSFKWSDVKESSHRENYLGHSLMAPVGRWQKNRDLSWYAKGDQEREDSAEDAAAKQQREREEEIKRVKEVEQEAMARALGLPVSPKGSTNPNMTPLSRKEVGRAIRESDAAGGECAGMGDGAKGVGRGGFGGISGGGGGDGDMIEGTGMGMKVVEEELDRRREREERKGRKDDERRRRDRNGDVARHLGMQDIGDTDIAQDRPIGADTVPGRVTETSTNGAVCLGRKVGIVDQGERREFRAESELGLPQTFAVIVTFTGETTATADRDNVRKHGMKH</sequence>
<evidence type="ECO:0000256" key="1">
    <source>
        <dbReference type="SAM" id="MobiDB-lite"/>
    </source>
</evidence>
<gene>
    <name evidence="3" type="ORF">PADG_04760</name>
</gene>
<dbReference type="OMA" id="LGMQVME"/>
<keyword evidence="4" id="KW-1185">Reference proteome</keyword>
<dbReference type="InterPro" id="IPR039207">
    <property type="entry name" value="MMTAG2-like"/>
</dbReference>
<dbReference type="HOGENOM" id="CLU_061193_3_1_1"/>
<feature type="compositionally biased region" description="Polar residues" evidence="1">
    <location>
        <begin position="102"/>
        <end position="111"/>
    </location>
</feature>
<dbReference type="Pfam" id="PF10159">
    <property type="entry name" value="MMtag"/>
    <property type="match status" value="1"/>
</dbReference>
<feature type="region of interest" description="Disordered" evidence="1">
    <location>
        <begin position="170"/>
        <end position="204"/>
    </location>
</feature>
<feature type="compositionally biased region" description="Basic and acidic residues" evidence="1">
    <location>
        <begin position="170"/>
        <end position="202"/>
    </location>
</feature>
<organism evidence="3 4">
    <name type="scientific">Paracoccidioides brasiliensis (strain Pb18)</name>
    <dbReference type="NCBI Taxonomy" id="502780"/>
    <lineage>
        <taxon>Eukaryota</taxon>
        <taxon>Fungi</taxon>
        <taxon>Dikarya</taxon>
        <taxon>Ascomycota</taxon>
        <taxon>Pezizomycotina</taxon>
        <taxon>Eurotiomycetes</taxon>
        <taxon>Eurotiomycetidae</taxon>
        <taxon>Onygenales</taxon>
        <taxon>Ajellomycetaceae</taxon>
        <taxon>Paracoccidioides</taxon>
    </lineage>
</organism>
<protein>
    <recommendedName>
        <fullName evidence="2">Multiple myeloma tumor-associated protein 2-like N-terminal domain-containing protein</fullName>
    </recommendedName>
</protein>
<accession>C1GCN8</accession>
<dbReference type="Proteomes" id="UP000001628">
    <property type="component" value="Unassembled WGS sequence"/>
</dbReference>
<dbReference type="KEGG" id="pbn:PADG_04760"/>
<evidence type="ECO:0000313" key="4">
    <source>
        <dbReference type="Proteomes" id="UP000001628"/>
    </source>
</evidence>
<dbReference type="OrthoDB" id="5390672at2759"/>
<feature type="compositionally biased region" description="Basic and acidic residues" evidence="1">
    <location>
        <begin position="68"/>
        <end position="80"/>
    </location>
</feature>
<evidence type="ECO:0000313" key="3">
    <source>
        <dbReference type="EMBL" id="EEH48681.1"/>
    </source>
</evidence>